<feature type="signal peptide" evidence="1">
    <location>
        <begin position="1"/>
        <end position="29"/>
    </location>
</feature>
<dbReference type="PROSITE" id="PS51257">
    <property type="entry name" value="PROKAR_LIPOPROTEIN"/>
    <property type="match status" value="1"/>
</dbReference>
<sequence length="153" mass="15015">MSTALKPTTSRLRIIAAVAAAVLAGPLLAGCSADAVGGAVNGAVQGATGGDVSLAGQLPSGWPAEVPVVDGKLLFGATKTENGKRTWVVTVKSDAADPLAEVKTTLTDAGFVLDESPSASVGTAGVVAMKNANVTVVVVGNTDGLLYTVTPVA</sequence>
<dbReference type="RefSeq" id="WP_134510612.1">
    <property type="nucleotide sequence ID" value="NZ_SOFM01000045.1"/>
</dbReference>
<feature type="chain" id="PRO_5038392217" evidence="1">
    <location>
        <begin position="30"/>
        <end position="153"/>
    </location>
</feature>
<organism evidence="2 3">
    <name type="scientific">Cryobacterium mannosilyticum</name>
    <dbReference type="NCBI Taxonomy" id="1259190"/>
    <lineage>
        <taxon>Bacteria</taxon>
        <taxon>Bacillati</taxon>
        <taxon>Actinomycetota</taxon>
        <taxon>Actinomycetes</taxon>
        <taxon>Micrococcales</taxon>
        <taxon>Microbacteriaceae</taxon>
        <taxon>Cryobacterium</taxon>
    </lineage>
</organism>
<name>A0A4R8W5A1_9MICO</name>
<proteinExistence type="predicted"/>
<evidence type="ECO:0000256" key="1">
    <source>
        <dbReference type="SAM" id="SignalP"/>
    </source>
</evidence>
<accession>A0A4R8W5A1</accession>
<dbReference type="Proteomes" id="UP000297643">
    <property type="component" value="Unassembled WGS sequence"/>
</dbReference>
<reference evidence="2 3" key="1">
    <citation type="submission" date="2019-03" db="EMBL/GenBank/DDBJ databases">
        <title>Genomics of glacier-inhabiting Cryobacterium strains.</title>
        <authorList>
            <person name="Liu Q."/>
            <person name="Xin Y.-H."/>
        </authorList>
    </citation>
    <scope>NUCLEOTIDE SEQUENCE [LARGE SCALE GENOMIC DNA]</scope>
    <source>
        <strain evidence="2 3">RHLT2-21</strain>
    </source>
</reference>
<comment type="caution">
    <text evidence="2">The sequence shown here is derived from an EMBL/GenBank/DDBJ whole genome shotgun (WGS) entry which is preliminary data.</text>
</comment>
<dbReference type="EMBL" id="SOFM01000045">
    <property type="protein sequence ID" value="TFC00735.1"/>
    <property type="molecule type" value="Genomic_DNA"/>
</dbReference>
<gene>
    <name evidence="2" type="ORF">E3O32_14870</name>
</gene>
<keyword evidence="1" id="KW-0732">Signal</keyword>
<evidence type="ECO:0000313" key="3">
    <source>
        <dbReference type="Proteomes" id="UP000297643"/>
    </source>
</evidence>
<evidence type="ECO:0000313" key="2">
    <source>
        <dbReference type="EMBL" id="TFC00735.1"/>
    </source>
</evidence>
<keyword evidence="3" id="KW-1185">Reference proteome</keyword>
<dbReference type="AlphaFoldDB" id="A0A4R8W5A1"/>
<protein>
    <submittedName>
        <fullName evidence="2">Uncharacterized protein</fullName>
    </submittedName>
</protein>